<sequence>MRSLMFDHELCLYGRISYLWNPILVGSLLRNYWCYITVVMPGYATKIQRRWLRSPWGFYPHNPVLGFSWMLSWARHLEEVAHVLFRRKHRMIVWNMEFSHLLRT</sequence>
<evidence type="ECO:0000313" key="1">
    <source>
        <dbReference type="EMBL" id="JAP20715.1"/>
    </source>
</evidence>
<reference evidence="1" key="1">
    <citation type="submission" date="2015-12" db="EMBL/GenBank/DDBJ databases">
        <title>Gene expression during late stages of embryo sac development: a critical building block for successful pollen-pistil interactions.</title>
        <authorList>
            <person name="Liu Y."/>
            <person name="Joly V."/>
            <person name="Sabar M."/>
            <person name="Matton D.P."/>
        </authorList>
    </citation>
    <scope>NUCLEOTIDE SEQUENCE</scope>
</reference>
<proteinExistence type="predicted"/>
<protein>
    <submittedName>
        <fullName evidence="1">Putative ovule protein</fullName>
    </submittedName>
</protein>
<dbReference type="EMBL" id="GEDG01018522">
    <property type="protein sequence ID" value="JAP20715.1"/>
    <property type="molecule type" value="Transcribed_RNA"/>
</dbReference>
<name>A0A0V0HMK5_SOLCH</name>
<accession>A0A0V0HMK5</accession>
<organism evidence="1">
    <name type="scientific">Solanum chacoense</name>
    <name type="common">Chaco potato</name>
    <dbReference type="NCBI Taxonomy" id="4108"/>
    <lineage>
        <taxon>Eukaryota</taxon>
        <taxon>Viridiplantae</taxon>
        <taxon>Streptophyta</taxon>
        <taxon>Embryophyta</taxon>
        <taxon>Tracheophyta</taxon>
        <taxon>Spermatophyta</taxon>
        <taxon>Magnoliopsida</taxon>
        <taxon>eudicotyledons</taxon>
        <taxon>Gunneridae</taxon>
        <taxon>Pentapetalae</taxon>
        <taxon>asterids</taxon>
        <taxon>lamiids</taxon>
        <taxon>Solanales</taxon>
        <taxon>Solanaceae</taxon>
        <taxon>Solanoideae</taxon>
        <taxon>Solaneae</taxon>
        <taxon>Solanum</taxon>
    </lineage>
</organism>
<dbReference type="AlphaFoldDB" id="A0A0V0HMK5"/>